<dbReference type="Gene3D" id="3.40.50.12580">
    <property type="match status" value="1"/>
</dbReference>
<evidence type="ECO:0000313" key="1">
    <source>
        <dbReference type="EMBL" id="TDL86999.1"/>
    </source>
</evidence>
<evidence type="ECO:0000313" key="2">
    <source>
        <dbReference type="Proteomes" id="UP000294562"/>
    </source>
</evidence>
<gene>
    <name evidence="1" type="ORF">E2L05_11860</name>
</gene>
<name>A0A4V3BBL9_9RHOB</name>
<dbReference type="GO" id="GO:0000271">
    <property type="term" value="P:polysaccharide biosynthetic process"/>
    <property type="evidence" value="ECO:0007669"/>
    <property type="project" value="InterPro"/>
</dbReference>
<dbReference type="OrthoDB" id="9794206at2"/>
<accession>A0A4V3BBL9</accession>
<dbReference type="Proteomes" id="UP000294562">
    <property type="component" value="Unassembled WGS sequence"/>
</dbReference>
<dbReference type="SUPFAM" id="SSF53756">
    <property type="entry name" value="UDP-Glycosyltransferase/glycogen phosphorylase"/>
    <property type="match status" value="1"/>
</dbReference>
<dbReference type="InterPro" id="IPR043148">
    <property type="entry name" value="TagF_C"/>
</dbReference>
<protein>
    <submittedName>
        <fullName evidence="1">Capsular biosynthesis protein</fullName>
    </submittedName>
</protein>
<reference evidence="1 2" key="1">
    <citation type="submission" date="2019-03" db="EMBL/GenBank/DDBJ databases">
        <title>Rhodobacteraceae bacterium SM1902, a new member of the family Rhodobacteraceae isolated from Yantai.</title>
        <authorList>
            <person name="Sun Y."/>
        </authorList>
    </citation>
    <scope>NUCLEOTIDE SEQUENCE [LARGE SCALE GENOMIC DNA]</scope>
    <source>
        <strain evidence="1 2">SM1902</strain>
    </source>
</reference>
<dbReference type="RefSeq" id="WP_133343128.1">
    <property type="nucleotide sequence ID" value="NZ_SMZO01000025.1"/>
</dbReference>
<keyword evidence="2" id="KW-1185">Reference proteome</keyword>
<dbReference type="AlphaFoldDB" id="A0A4V3BBL9"/>
<dbReference type="GO" id="GO:0015774">
    <property type="term" value="P:polysaccharide transport"/>
    <property type="evidence" value="ECO:0007669"/>
    <property type="project" value="InterPro"/>
</dbReference>
<dbReference type="InterPro" id="IPR007833">
    <property type="entry name" value="Capsule_polysaccharide_synth"/>
</dbReference>
<comment type="caution">
    <text evidence="1">The sequence shown here is derived from an EMBL/GenBank/DDBJ whole genome shotgun (WGS) entry which is preliminary data.</text>
</comment>
<dbReference type="EMBL" id="SMZO01000025">
    <property type="protein sequence ID" value="TDL86999.1"/>
    <property type="molecule type" value="Genomic_DNA"/>
</dbReference>
<organism evidence="1 2">
    <name type="scientific">Meridianimarinicoccus aquatilis</name>
    <dbReference type="NCBI Taxonomy" id="2552766"/>
    <lineage>
        <taxon>Bacteria</taxon>
        <taxon>Pseudomonadati</taxon>
        <taxon>Pseudomonadota</taxon>
        <taxon>Alphaproteobacteria</taxon>
        <taxon>Rhodobacterales</taxon>
        <taxon>Paracoccaceae</taxon>
        <taxon>Meridianimarinicoccus</taxon>
    </lineage>
</organism>
<sequence length="382" mass="42040">MNEGPGHYVVLRYGRKEPDALLDAVAEIGGPIQHMSAGSLRLSGYPETARRAAESLETARKQPKSGLHRALKRRLYAHQYNAFRHRFETMPRSVAVAWNGITGTRAAFMAAARDAGRPCLYLERAPLPGRITVDPVGVNQTGSIPREPHFYRDWAAEIPQRQGASWRDMAPKLVARAPKRSDVTQGKGREGLADSPFVFCPLQVPDDTQITQFSGWVQTLDGFLDAVSSAVAALPDGWHLRFKEHPSSKISLTEALARITDKHGPRVVVDNATDTFEQVAASRAVVTLNSSVGLQAFFFDKPVIVLGQAFFRIEGLVAPADSAEHLADIFARIDMLAFDAPLRDVFMNYLDQVYYPRVETGADGTVRVVPDLVLPKLPYPAA</sequence>
<dbReference type="Pfam" id="PF05159">
    <property type="entry name" value="Capsule_synth"/>
    <property type="match status" value="1"/>
</dbReference>
<proteinExistence type="predicted"/>